<feature type="region of interest" description="Disordered" evidence="9">
    <location>
        <begin position="206"/>
        <end position="261"/>
    </location>
</feature>
<dbReference type="InterPro" id="IPR027417">
    <property type="entry name" value="P-loop_NTPase"/>
</dbReference>
<keyword evidence="7" id="KW-0067">ATP-binding</keyword>
<dbReference type="InterPro" id="IPR000194">
    <property type="entry name" value="ATPase_F1/V1/A1_a/bsu_nucl-bd"/>
</dbReference>
<comment type="function">
    <text evidence="7">Facilitates transcription termination by a mechanism that involves Rho binding to the nascent RNA, activation of Rho's RNA-dependent ATPase activity, and release of the mRNA from the DNA template.</text>
</comment>
<evidence type="ECO:0000313" key="12">
    <source>
        <dbReference type="Proteomes" id="UP000318741"/>
    </source>
</evidence>
<dbReference type="RefSeq" id="WP_242688057.1">
    <property type="nucleotide sequence ID" value="NZ_CP036265.1"/>
</dbReference>
<dbReference type="Gene3D" id="3.40.50.300">
    <property type="entry name" value="P-loop containing nucleotide triphosphate hydrolases"/>
    <property type="match status" value="1"/>
</dbReference>
<feature type="compositionally biased region" description="Acidic residues" evidence="9">
    <location>
        <begin position="145"/>
        <end position="162"/>
    </location>
</feature>
<dbReference type="Gene3D" id="2.40.50.140">
    <property type="entry name" value="Nucleic acid-binding proteins"/>
    <property type="match status" value="1"/>
</dbReference>
<dbReference type="SUPFAM" id="SSF50249">
    <property type="entry name" value="Nucleic acid-binding proteins"/>
    <property type="match status" value="1"/>
</dbReference>
<accession>A0A517PF37</accession>
<feature type="binding site" evidence="7">
    <location>
        <position position="415"/>
    </location>
    <ligand>
        <name>ATP</name>
        <dbReference type="ChEBI" id="CHEBI:30616"/>
    </ligand>
</feature>
<feature type="compositionally biased region" description="Pro residues" evidence="9">
    <location>
        <begin position="237"/>
        <end position="251"/>
    </location>
</feature>
<dbReference type="EMBL" id="CP036265">
    <property type="protein sequence ID" value="QDT17990.1"/>
    <property type="molecule type" value="Genomic_DNA"/>
</dbReference>
<dbReference type="InterPro" id="IPR003593">
    <property type="entry name" value="AAA+_ATPase"/>
</dbReference>
<dbReference type="GO" id="GO:0016787">
    <property type="term" value="F:hydrolase activity"/>
    <property type="evidence" value="ECO:0007669"/>
    <property type="project" value="UniProtKB-KW"/>
</dbReference>
<dbReference type="PANTHER" id="PTHR46425">
    <property type="entry name" value="TRANSCRIPTION TERMINATION FACTOR RHO"/>
    <property type="match status" value="1"/>
</dbReference>
<organism evidence="11 12">
    <name type="scientific">Alienimonas californiensis</name>
    <dbReference type="NCBI Taxonomy" id="2527989"/>
    <lineage>
        <taxon>Bacteria</taxon>
        <taxon>Pseudomonadati</taxon>
        <taxon>Planctomycetota</taxon>
        <taxon>Planctomycetia</taxon>
        <taxon>Planctomycetales</taxon>
        <taxon>Planctomycetaceae</taxon>
        <taxon>Alienimonas</taxon>
    </lineage>
</organism>
<dbReference type="PANTHER" id="PTHR46425:SF1">
    <property type="entry name" value="TRANSCRIPTION TERMINATION FACTOR RHO"/>
    <property type="match status" value="1"/>
</dbReference>
<evidence type="ECO:0000256" key="2">
    <source>
        <dbReference type="ARBA" id="ARBA00022801"/>
    </source>
</evidence>
<dbReference type="SMART" id="SM00382">
    <property type="entry name" value="AAA"/>
    <property type="match status" value="1"/>
</dbReference>
<evidence type="ECO:0000256" key="8">
    <source>
        <dbReference type="PROSITE-ProRule" id="PRU01203"/>
    </source>
</evidence>
<protein>
    <recommendedName>
        <fullName evidence="7">Transcription termination factor Rho</fullName>
        <ecNumber evidence="7">3.6.4.-</ecNumber>
    </recommendedName>
    <alternativeName>
        <fullName evidence="7">ATP-dependent helicase Rho</fullName>
    </alternativeName>
</protein>
<dbReference type="AlphaFoldDB" id="A0A517PF37"/>
<dbReference type="InterPro" id="IPR012340">
    <property type="entry name" value="NA-bd_OB-fold"/>
</dbReference>
<comment type="caution">
    <text evidence="7">Lacks conserved residue(s) required for the propagation of feature annotation.</text>
</comment>
<feature type="compositionally biased region" description="Basic residues" evidence="9">
    <location>
        <begin position="131"/>
        <end position="140"/>
    </location>
</feature>
<comment type="similarity">
    <text evidence="7 8">Belongs to the Rho family.</text>
</comment>
<dbReference type="InterPro" id="IPR004665">
    <property type="entry name" value="Term_rho"/>
</dbReference>
<evidence type="ECO:0000256" key="3">
    <source>
        <dbReference type="ARBA" id="ARBA00022806"/>
    </source>
</evidence>
<feature type="region of interest" description="Disordered" evidence="9">
    <location>
        <begin position="1"/>
        <end position="171"/>
    </location>
</feature>
<dbReference type="GO" id="GO:0004386">
    <property type="term" value="F:helicase activity"/>
    <property type="evidence" value="ECO:0007669"/>
    <property type="project" value="UniProtKB-UniRule"/>
</dbReference>
<dbReference type="Pfam" id="PF07497">
    <property type="entry name" value="Rho_RNA_bind"/>
    <property type="match status" value="1"/>
</dbReference>
<keyword evidence="7" id="KW-0547">Nucleotide-binding</keyword>
<keyword evidence="3 7" id="KW-0347">Helicase</keyword>
<keyword evidence="2 7" id="KW-0378">Hydrolase</keyword>
<dbReference type="GO" id="GO:0005524">
    <property type="term" value="F:ATP binding"/>
    <property type="evidence" value="ECO:0007669"/>
    <property type="project" value="UniProtKB-UniRule"/>
</dbReference>
<feature type="domain" description="Rho RNA-BD" evidence="10">
    <location>
        <begin position="255"/>
        <end position="329"/>
    </location>
</feature>
<feature type="binding site" evidence="7">
    <location>
        <begin position="372"/>
        <end position="377"/>
    </location>
    <ligand>
        <name>ATP</name>
        <dbReference type="ChEBI" id="CHEBI:30616"/>
    </ligand>
</feature>
<dbReference type="GO" id="GO:0006353">
    <property type="term" value="P:DNA-templated transcription termination"/>
    <property type="evidence" value="ECO:0007669"/>
    <property type="project" value="UniProtKB-UniRule"/>
</dbReference>
<comment type="subunit">
    <text evidence="7">Homohexamer. The homohexamer assembles into an open ring structure.</text>
</comment>
<dbReference type="Pfam" id="PF00006">
    <property type="entry name" value="ATP-synt_ab"/>
    <property type="match status" value="1"/>
</dbReference>
<dbReference type="NCBIfam" id="NF006886">
    <property type="entry name" value="PRK09376.1"/>
    <property type="match status" value="1"/>
</dbReference>
<reference evidence="11 12" key="1">
    <citation type="submission" date="2019-02" db="EMBL/GenBank/DDBJ databases">
        <title>Deep-cultivation of Planctomycetes and their phenomic and genomic characterization uncovers novel biology.</title>
        <authorList>
            <person name="Wiegand S."/>
            <person name="Jogler M."/>
            <person name="Boedeker C."/>
            <person name="Pinto D."/>
            <person name="Vollmers J."/>
            <person name="Rivas-Marin E."/>
            <person name="Kohn T."/>
            <person name="Peeters S.H."/>
            <person name="Heuer A."/>
            <person name="Rast P."/>
            <person name="Oberbeckmann S."/>
            <person name="Bunk B."/>
            <person name="Jeske O."/>
            <person name="Meyerdierks A."/>
            <person name="Storesund J.E."/>
            <person name="Kallscheuer N."/>
            <person name="Luecker S."/>
            <person name="Lage O.M."/>
            <person name="Pohl T."/>
            <person name="Merkel B.J."/>
            <person name="Hornburger P."/>
            <person name="Mueller R.-W."/>
            <person name="Bruemmer F."/>
            <person name="Labrenz M."/>
            <person name="Spormann A.M."/>
            <person name="Op den Camp H."/>
            <person name="Overmann J."/>
            <person name="Amann R."/>
            <person name="Jetten M.S.M."/>
            <person name="Mascher T."/>
            <person name="Medema M.H."/>
            <person name="Devos D.P."/>
            <person name="Kaster A.-K."/>
            <person name="Ovreas L."/>
            <person name="Rohde M."/>
            <person name="Galperin M.Y."/>
            <person name="Jogler C."/>
        </authorList>
    </citation>
    <scope>NUCLEOTIDE SEQUENCE [LARGE SCALE GENOMIC DNA]</scope>
    <source>
        <strain evidence="11 12">CA12</strain>
    </source>
</reference>
<dbReference type="GO" id="GO:0008186">
    <property type="term" value="F:ATP-dependent activity, acting on RNA"/>
    <property type="evidence" value="ECO:0007669"/>
    <property type="project" value="InterPro"/>
</dbReference>
<keyword evidence="4 7" id="KW-0694">RNA-binding</keyword>
<evidence type="ECO:0000256" key="6">
    <source>
        <dbReference type="ARBA" id="ARBA00023163"/>
    </source>
</evidence>
<sequence>MPSATAAVSQETDIAADPDAPATRRGAARRRSRSARRNDDSVSEPLNSAEAMDDADADGFGSGLADEPEPKPRRKATRRKTRKSEADDAAAEQAGDDAAPGENEDGEKKTPARRRSAAKKTTAKKSETKKVAPKRSRAKKKAEPAEDEIDLSEFDFGNDDDAPPVPINPSAAAVLKPRRSVIGDEYGVRLPPSVAKSLAAEKLAETLESKNVSAVGAGNGKKSRRGRRGKKGAAEAPPAPAPRSAVKPPPQKGGGEPVNGVLEMHPKGYGFLREAANNYVAQESDPFVSGALVDRFRLREGVQIDGEIGPGNRGQGPRLKLINAVDGVRPEEYDDVPKFDTLTPVNPTEQIVLETGQHVVSTRVMDLLTPLGKGQRALIVAPPRSGKTVLLREMADSIATNHPEVHLIVLLIDERPEEVTEMQRSVHGEVIASSLDHDVESHIRVSQLVIERAKRMAEEGKDVVVLLDSITRLARAFNKWTNSGRVTQGGIDIKALDIPKKLFGTARKFEEGGSVTVVGTVLVETGSRGDDVIFQEFKGTGNMELVLSRSLADRRIFPAIDIPQSSTRREELLLDRETHESVNRLRRSLISLPSTQAMEDLSRTIQKFETNEEFLQRVLQVM</sequence>
<keyword evidence="1 7" id="KW-0806">Transcription termination</keyword>
<evidence type="ECO:0000256" key="7">
    <source>
        <dbReference type="HAMAP-Rule" id="MF_01884"/>
    </source>
</evidence>
<evidence type="ECO:0000256" key="1">
    <source>
        <dbReference type="ARBA" id="ARBA00022472"/>
    </source>
</evidence>
<dbReference type="EC" id="3.6.4.-" evidence="7"/>
<feature type="binding site" evidence="7">
    <location>
        <begin position="384"/>
        <end position="389"/>
    </location>
    <ligand>
        <name>ATP</name>
        <dbReference type="ChEBI" id="CHEBI:30616"/>
    </ligand>
</feature>
<dbReference type="InterPro" id="IPR011113">
    <property type="entry name" value="Rho_RNA-bd"/>
</dbReference>
<feature type="compositionally biased region" description="Basic residues" evidence="9">
    <location>
        <begin position="111"/>
        <end position="123"/>
    </location>
</feature>
<feature type="compositionally biased region" description="Low complexity" evidence="9">
    <location>
        <begin position="15"/>
        <end position="25"/>
    </location>
</feature>
<gene>
    <name evidence="7" type="primary">rho</name>
    <name evidence="11" type="ORF">CA12_41280</name>
</gene>
<feature type="compositionally biased region" description="Basic residues" evidence="9">
    <location>
        <begin position="72"/>
        <end position="82"/>
    </location>
</feature>
<proteinExistence type="inferred from homology"/>
<keyword evidence="12" id="KW-1185">Reference proteome</keyword>
<feature type="compositionally biased region" description="Basic residues" evidence="9">
    <location>
        <begin position="26"/>
        <end position="35"/>
    </location>
</feature>
<keyword evidence="6 7" id="KW-0804">Transcription</keyword>
<evidence type="ECO:0000313" key="11">
    <source>
        <dbReference type="EMBL" id="QDT17990.1"/>
    </source>
</evidence>
<name>A0A517PF37_9PLAN</name>
<dbReference type="HAMAP" id="MF_01884">
    <property type="entry name" value="Rho"/>
    <property type="match status" value="1"/>
</dbReference>
<evidence type="ECO:0000256" key="9">
    <source>
        <dbReference type="SAM" id="MobiDB-lite"/>
    </source>
</evidence>
<evidence type="ECO:0000259" key="10">
    <source>
        <dbReference type="PROSITE" id="PS51856"/>
    </source>
</evidence>
<dbReference type="GO" id="GO:0003723">
    <property type="term" value="F:RNA binding"/>
    <property type="evidence" value="ECO:0007669"/>
    <property type="project" value="UniProtKB-UniRule"/>
</dbReference>
<dbReference type="KEGG" id="acaf:CA12_41280"/>
<keyword evidence="5 7" id="KW-0805">Transcription regulation</keyword>
<feature type="compositionally biased region" description="Polar residues" evidence="9">
    <location>
        <begin position="1"/>
        <end position="12"/>
    </location>
</feature>
<evidence type="ECO:0000256" key="4">
    <source>
        <dbReference type="ARBA" id="ARBA00022884"/>
    </source>
</evidence>
<dbReference type="PROSITE" id="PS51856">
    <property type="entry name" value="RHO_RNA_BD"/>
    <property type="match status" value="1"/>
</dbReference>
<dbReference type="Proteomes" id="UP000318741">
    <property type="component" value="Chromosome"/>
</dbReference>
<evidence type="ECO:0000256" key="5">
    <source>
        <dbReference type="ARBA" id="ARBA00023015"/>
    </source>
</evidence>
<feature type="compositionally biased region" description="Basic residues" evidence="9">
    <location>
        <begin position="221"/>
        <end position="231"/>
    </location>
</feature>
<dbReference type="SUPFAM" id="SSF52540">
    <property type="entry name" value="P-loop containing nucleoside triphosphate hydrolases"/>
    <property type="match status" value="1"/>
</dbReference>